<dbReference type="InterPro" id="IPR025159">
    <property type="entry name" value="AbiEi_N"/>
</dbReference>
<comment type="caution">
    <text evidence="2">The sequence shown here is derived from an EMBL/GenBank/DDBJ whole genome shotgun (WGS) entry which is preliminary data.</text>
</comment>
<proteinExistence type="predicted"/>
<dbReference type="Proteomes" id="UP000650524">
    <property type="component" value="Unassembled WGS sequence"/>
</dbReference>
<reference evidence="2 3" key="1">
    <citation type="submission" date="2020-08" db="EMBL/GenBank/DDBJ databases">
        <title>Bridging the membrane lipid divide: bacteria of the FCB group superphylum have the potential to synthesize archaeal ether lipids.</title>
        <authorList>
            <person name="Villanueva L."/>
            <person name="Von Meijenfeldt F.A.B."/>
            <person name="Westbye A.B."/>
            <person name="Yadav S."/>
            <person name="Hopmans E.C."/>
            <person name="Dutilh B.E."/>
            <person name="Sinninghe Damste J.S."/>
        </authorList>
    </citation>
    <scope>NUCLEOTIDE SEQUENCE [LARGE SCALE GENOMIC DNA]</scope>
    <source>
        <strain evidence="2">NIOZ-UU27</strain>
    </source>
</reference>
<protein>
    <submittedName>
        <fullName evidence="2">Type IV toxin-antitoxin system AbiEi family antitoxin domain-containing protein</fullName>
    </submittedName>
</protein>
<feature type="domain" description="AbiEi antitoxin N-terminal" evidence="1">
    <location>
        <begin position="5"/>
        <end position="52"/>
    </location>
</feature>
<sequence>MDRKQKILELARQMGLIRPRDVEAAGIHREYLLRLYRNGDLVRVGRGLYALPGAQTSEHLSLAEVAKRMPNAVICLVSALEFHHLTTQIAHSVWIAIENKKWEPKFEYPSLEIVRFSGPAFSFGVEEHEVDRITVKIYSPAKTVADSFKFRNKVGLDVSLEALQETWRSRKATMDELWEAAKVCRVANVMRPYLEAII</sequence>
<evidence type="ECO:0000259" key="1">
    <source>
        <dbReference type="Pfam" id="PF13338"/>
    </source>
</evidence>
<evidence type="ECO:0000313" key="3">
    <source>
        <dbReference type="Proteomes" id="UP000650524"/>
    </source>
</evidence>
<accession>A0A8J6N2S1</accession>
<name>A0A8J6N2S1_9DELT</name>
<dbReference type="Pfam" id="PF13338">
    <property type="entry name" value="AbiEi_4"/>
    <property type="match status" value="1"/>
</dbReference>
<dbReference type="EMBL" id="JACNJD010000314">
    <property type="protein sequence ID" value="MBC8178789.1"/>
    <property type="molecule type" value="Genomic_DNA"/>
</dbReference>
<dbReference type="AlphaFoldDB" id="A0A8J6N2S1"/>
<gene>
    <name evidence="2" type="ORF">H8E19_15405</name>
</gene>
<organism evidence="2 3">
    <name type="scientific">Candidatus Desulfacyla euxinica</name>
    <dbReference type="NCBI Taxonomy" id="2841693"/>
    <lineage>
        <taxon>Bacteria</taxon>
        <taxon>Deltaproteobacteria</taxon>
        <taxon>Candidatus Desulfacyla</taxon>
    </lineage>
</organism>
<evidence type="ECO:0000313" key="2">
    <source>
        <dbReference type="EMBL" id="MBC8178789.1"/>
    </source>
</evidence>